<evidence type="ECO:0000313" key="2">
    <source>
        <dbReference type="EMBL" id="PSL37608.1"/>
    </source>
</evidence>
<dbReference type="OrthoDB" id="3350268at2"/>
<evidence type="ECO:0000259" key="1">
    <source>
        <dbReference type="Pfam" id="PF06283"/>
    </source>
</evidence>
<feature type="domain" description="ThuA-like" evidence="1">
    <location>
        <begin position="39"/>
        <end position="230"/>
    </location>
</feature>
<dbReference type="RefSeq" id="WP_106562732.1">
    <property type="nucleotide sequence ID" value="NZ_PYAU01000001.1"/>
</dbReference>
<reference evidence="2 4" key="1">
    <citation type="submission" date="2018-03" db="EMBL/GenBank/DDBJ databases">
        <title>Genomic Encyclopedia of Archaeal and Bacterial Type Strains, Phase II (KMG-II): from individual species to whole genera.</title>
        <authorList>
            <person name="Goeker M."/>
        </authorList>
    </citation>
    <scope>NUCLEOTIDE SEQUENCE [LARGE SCALE GENOMIC DNA]</scope>
    <source>
        <strain evidence="2 4">DSM 21548</strain>
    </source>
</reference>
<dbReference type="InterPro" id="IPR029062">
    <property type="entry name" value="Class_I_gatase-like"/>
</dbReference>
<name>A0A2P8GUG7_9MICO</name>
<evidence type="ECO:0000313" key="3">
    <source>
        <dbReference type="EMBL" id="RUQ81701.1"/>
    </source>
</evidence>
<accession>A0A2P8GUG7</accession>
<protein>
    <submittedName>
        <fullName evidence="3">ThuA domain-containing protein</fullName>
    </submittedName>
</protein>
<evidence type="ECO:0000313" key="5">
    <source>
        <dbReference type="Proteomes" id="UP000268291"/>
    </source>
</evidence>
<dbReference type="SUPFAM" id="SSF52317">
    <property type="entry name" value="Class I glutamine amidotransferase-like"/>
    <property type="match status" value="1"/>
</dbReference>
<dbReference type="PANTHER" id="PTHR40469:SF2">
    <property type="entry name" value="GALACTOSE-BINDING DOMAIN-LIKE SUPERFAMILY PROTEIN"/>
    <property type="match status" value="1"/>
</dbReference>
<dbReference type="Pfam" id="PF06283">
    <property type="entry name" value="ThuA"/>
    <property type="match status" value="1"/>
</dbReference>
<keyword evidence="5" id="KW-1185">Reference proteome</keyword>
<comment type="caution">
    <text evidence="2">The sequence shown here is derived from an EMBL/GenBank/DDBJ whole genome shotgun (WGS) entry which is preliminary data.</text>
</comment>
<dbReference type="Proteomes" id="UP000268291">
    <property type="component" value="Unassembled WGS sequence"/>
</dbReference>
<evidence type="ECO:0000313" key="4">
    <source>
        <dbReference type="Proteomes" id="UP000241203"/>
    </source>
</evidence>
<dbReference type="EMBL" id="PYAU01000001">
    <property type="protein sequence ID" value="PSL37608.1"/>
    <property type="molecule type" value="Genomic_DNA"/>
</dbReference>
<dbReference type="PANTHER" id="PTHR40469">
    <property type="entry name" value="SECRETED GLYCOSYL HYDROLASE"/>
    <property type="match status" value="1"/>
</dbReference>
<gene>
    <name evidence="2" type="ORF">CLV49_1215</name>
    <name evidence="3" type="ORF">ELQ93_17970</name>
</gene>
<proteinExistence type="predicted"/>
<organism evidence="2 4">
    <name type="scientific">Labedella gwakjiensis</name>
    <dbReference type="NCBI Taxonomy" id="390269"/>
    <lineage>
        <taxon>Bacteria</taxon>
        <taxon>Bacillati</taxon>
        <taxon>Actinomycetota</taxon>
        <taxon>Actinomycetes</taxon>
        <taxon>Micrococcales</taxon>
        <taxon>Microbacteriaceae</taxon>
        <taxon>Labedella</taxon>
    </lineage>
</organism>
<dbReference type="AlphaFoldDB" id="A0A2P8GUG7"/>
<reference evidence="3 5" key="2">
    <citation type="submission" date="2018-12" db="EMBL/GenBank/DDBJ databases">
        <authorList>
            <person name="hu s."/>
            <person name="Xu Y."/>
            <person name="Xu B."/>
            <person name="Li F."/>
        </authorList>
    </citation>
    <scope>NUCLEOTIDE SEQUENCE [LARGE SCALE GENOMIC DNA]</scope>
    <source>
        <strain evidence="3 5">KSW2-17</strain>
    </source>
</reference>
<dbReference type="Proteomes" id="UP000241203">
    <property type="component" value="Unassembled WGS sequence"/>
</dbReference>
<dbReference type="Gene3D" id="3.40.50.880">
    <property type="match status" value="1"/>
</dbReference>
<sequence>MRHLIVAAGDQAGSPRRTALLVSGGGRYLDPWHPFAETSAALAGVISRVGLDVVIDDDPDTAFAGLAETDTPPDLLVVNIGNPRPSVPGAGAAEGIEAHLAAGRPVLAVHSSSTAFTEWARWREILGGRWIRGETFHPPQGQGTVRLAERHPITEGAGVSSVTVVDEFYTALAVDDVDAIGWHGHEGVEHPIAWSHTSGHARVVYDALGHDGAAFASRARHALLRAELAWLLTP</sequence>
<dbReference type="EMBL" id="RZGY01000007">
    <property type="protein sequence ID" value="RUQ81701.1"/>
    <property type="molecule type" value="Genomic_DNA"/>
</dbReference>
<dbReference type="InterPro" id="IPR029010">
    <property type="entry name" value="ThuA-like"/>
</dbReference>